<dbReference type="SUPFAM" id="SSF46626">
    <property type="entry name" value="Cytochrome c"/>
    <property type="match status" value="1"/>
</dbReference>
<dbReference type="PANTHER" id="PTHR35008:SF8">
    <property type="entry name" value="ALCOHOL DEHYDROGENASE CYTOCHROME C SUBUNIT"/>
    <property type="match status" value="1"/>
</dbReference>
<keyword evidence="4" id="KW-0249">Electron transport</keyword>
<accession>A0A1M6RY51</accession>
<dbReference type="InterPro" id="IPR051459">
    <property type="entry name" value="Cytochrome_c-type_DH"/>
</dbReference>
<feature type="domain" description="Cytochrome c" evidence="7">
    <location>
        <begin position="51"/>
        <end position="136"/>
    </location>
</feature>
<keyword evidence="5 6" id="KW-0408">Iron</keyword>
<dbReference type="PANTHER" id="PTHR35008">
    <property type="entry name" value="BLL4482 PROTEIN-RELATED"/>
    <property type="match status" value="1"/>
</dbReference>
<evidence type="ECO:0000256" key="1">
    <source>
        <dbReference type="ARBA" id="ARBA00022448"/>
    </source>
</evidence>
<evidence type="ECO:0000313" key="9">
    <source>
        <dbReference type="Proteomes" id="UP000185812"/>
    </source>
</evidence>
<dbReference type="InterPro" id="IPR009056">
    <property type="entry name" value="Cyt_c-like_dom"/>
</dbReference>
<dbReference type="GO" id="GO:0020037">
    <property type="term" value="F:heme binding"/>
    <property type="evidence" value="ECO:0007669"/>
    <property type="project" value="InterPro"/>
</dbReference>
<dbReference type="Pfam" id="PF13442">
    <property type="entry name" value="Cytochrome_CBB3"/>
    <property type="match status" value="1"/>
</dbReference>
<evidence type="ECO:0000256" key="2">
    <source>
        <dbReference type="ARBA" id="ARBA00022617"/>
    </source>
</evidence>
<evidence type="ECO:0000256" key="6">
    <source>
        <dbReference type="PROSITE-ProRule" id="PRU00433"/>
    </source>
</evidence>
<dbReference type="Gene3D" id="1.10.760.10">
    <property type="entry name" value="Cytochrome c-like domain"/>
    <property type="match status" value="1"/>
</dbReference>
<dbReference type="InterPro" id="IPR036909">
    <property type="entry name" value="Cyt_c-like_dom_sf"/>
</dbReference>
<keyword evidence="9" id="KW-1185">Reference proteome</keyword>
<evidence type="ECO:0000256" key="5">
    <source>
        <dbReference type="ARBA" id="ARBA00023004"/>
    </source>
</evidence>
<keyword evidence="1" id="KW-0813">Transport</keyword>
<dbReference type="GO" id="GO:0005506">
    <property type="term" value="F:iron ion binding"/>
    <property type="evidence" value="ECO:0007669"/>
    <property type="project" value="InterPro"/>
</dbReference>
<dbReference type="Proteomes" id="UP000185812">
    <property type="component" value="Unassembled WGS sequence"/>
</dbReference>
<sequence length="138" mass="15255">MMRSTFWILLLFGLGSGLGLSFQRPVAVQSKWKAPAWADTLKNPYANRVEEALKMGERIYQQQCAVCHGPRGRGDGPAGMALNPRPADLTSKAVQAQTDGALFWKISEGRGAMPAFKGMLSEAERWQVVTYVRTLARK</sequence>
<protein>
    <submittedName>
        <fullName evidence="8">Cytochrome c, mono-and diheme variants</fullName>
    </submittedName>
</protein>
<dbReference type="GO" id="GO:0009055">
    <property type="term" value="F:electron transfer activity"/>
    <property type="evidence" value="ECO:0007669"/>
    <property type="project" value="InterPro"/>
</dbReference>
<name>A0A1M6RY51_9BACT</name>
<dbReference type="PRINTS" id="PR00605">
    <property type="entry name" value="CYTCHROMECIC"/>
</dbReference>
<evidence type="ECO:0000259" key="7">
    <source>
        <dbReference type="PROSITE" id="PS51007"/>
    </source>
</evidence>
<organism evidence="8 9">
    <name type="scientific">Rhodothermus profundi</name>
    <dbReference type="NCBI Taxonomy" id="633813"/>
    <lineage>
        <taxon>Bacteria</taxon>
        <taxon>Pseudomonadati</taxon>
        <taxon>Rhodothermota</taxon>
        <taxon>Rhodothermia</taxon>
        <taxon>Rhodothermales</taxon>
        <taxon>Rhodothermaceae</taxon>
        <taxon>Rhodothermus</taxon>
    </lineage>
</organism>
<keyword evidence="3 6" id="KW-0479">Metal-binding</keyword>
<gene>
    <name evidence="8" type="ORF">SAMN04488087_1005</name>
</gene>
<evidence type="ECO:0000256" key="3">
    <source>
        <dbReference type="ARBA" id="ARBA00022723"/>
    </source>
</evidence>
<dbReference type="OrthoDB" id="9811395at2"/>
<evidence type="ECO:0000313" key="8">
    <source>
        <dbReference type="EMBL" id="SHK37396.1"/>
    </source>
</evidence>
<keyword evidence="2 6" id="KW-0349">Heme</keyword>
<dbReference type="EMBL" id="FRAU01000002">
    <property type="protein sequence ID" value="SHK37396.1"/>
    <property type="molecule type" value="Genomic_DNA"/>
</dbReference>
<dbReference type="STRING" id="633813.SAMN04488087_1005"/>
<reference evidence="9" key="1">
    <citation type="submission" date="2016-11" db="EMBL/GenBank/DDBJ databases">
        <authorList>
            <person name="Varghese N."/>
            <person name="Submissions S."/>
        </authorList>
    </citation>
    <scope>NUCLEOTIDE SEQUENCE [LARGE SCALE GENOMIC DNA]</scope>
    <source>
        <strain evidence="9">DSM 22212</strain>
    </source>
</reference>
<dbReference type="InterPro" id="IPR008168">
    <property type="entry name" value="Cyt_C_IC"/>
</dbReference>
<evidence type="ECO:0000256" key="4">
    <source>
        <dbReference type="ARBA" id="ARBA00022982"/>
    </source>
</evidence>
<dbReference type="PROSITE" id="PS51007">
    <property type="entry name" value="CYTC"/>
    <property type="match status" value="1"/>
</dbReference>
<proteinExistence type="predicted"/>
<dbReference type="AlphaFoldDB" id="A0A1M6RY51"/>